<organism evidence="1 2">
    <name type="scientific">Pseudogulbenkiania ferrooxidans EGD-HP2</name>
    <dbReference type="NCBI Taxonomy" id="1388764"/>
    <lineage>
        <taxon>Bacteria</taxon>
        <taxon>Pseudomonadati</taxon>
        <taxon>Pseudomonadota</taxon>
        <taxon>Betaproteobacteria</taxon>
        <taxon>Neisseriales</taxon>
        <taxon>Chromobacteriaceae</taxon>
        <taxon>Pseudogulbenkiania</taxon>
    </lineage>
</organism>
<sequence length="135" mass="15127">MPVINRERGARMQKFRIGMVGVGETGTPLLKQLLDASFVDLVGVADLDLQLPGILLAKERGVPVTDNFIEIAEQGERVDIIIDVTGSRKVREDLRRYMQFSGNTHTVIVHERVALLMLSLGAGRWVETRHDELSY</sequence>
<name>A0ABN0NAU6_9NEIS</name>
<evidence type="ECO:0000313" key="2">
    <source>
        <dbReference type="Proteomes" id="UP000016426"/>
    </source>
</evidence>
<dbReference type="Gene3D" id="3.40.50.720">
    <property type="entry name" value="NAD(P)-binding Rossmann-like Domain"/>
    <property type="match status" value="1"/>
</dbReference>
<dbReference type="SUPFAM" id="SSF51735">
    <property type="entry name" value="NAD(P)-binding Rossmann-fold domains"/>
    <property type="match status" value="1"/>
</dbReference>
<dbReference type="InterPro" id="IPR036291">
    <property type="entry name" value="NAD(P)-bd_dom_sf"/>
</dbReference>
<protein>
    <submittedName>
        <fullName evidence="1">Oxidoreductase</fullName>
    </submittedName>
</protein>
<keyword evidence="2" id="KW-1185">Reference proteome</keyword>
<evidence type="ECO:0000313" key="1">
    <source>
        <dbReference type="EMBL" id="ERE17865.1"/>
    </source>
</evidence>
<accession>A0ABN0NAU6</accession>
<comment type="caution">
    <text evidence="1">The sequence shown here is derived from an EMBL/GenBank/DDBJ whole genome shotgun (WGS) entry which is preliminary data.</text>
</comment>
<dbReference type="EMBL" id="AVPH01000063">
    <property type="protein sequence ID" value="ERE17865.1"/>
    <property type="molecule type" value="Genomic_DNA"/>
</dbReference>
<gene>
    <name evidence="1" type="ORF">O166_22170</name>
</gene>
<proteinExistence type="predicted"/>
<dbReference type="Proteomes" id="UP000016426">
    <property type="component" value="Unassembled WGS sequence"/>
</dbReference>
<reference evidence="1 2" key="1">
    <citation type="journal article" date="2013" name="Genome Announc.">
        <title>Genome Sequence of the Pigment-Producing Bacterium Pseudogulbenkiania ferrooxidans, Isolated from Loktak Lake.</title>
        <authorList>
            <person name="Puranik S."/>
            <person name="Talkal R."/>
            <person name="Qureshi A."/>
            <person name="Khardenavis A."/>
            <person name="Kapley A."/>
            <person name="Purohit H.J."/>
        </authorList>
    </citation>
    <scope>NUCLEOTIDE SEQUENCE [LARGE SCALE GENOMIC DNA]</scope>
    <source>
        <strain evidence="1 2">EGD-HP2</strain>
    </source>
</reference>